<comment type="caution">
    <text evidence="1">The sequence shown here is derived from an EMBL/GenBank/DDBJ whole genome shotgun (WGS) entry which is preliminary data.</text>
</comment>
<dbReference type="Proteomes" id="UP001143474">
    <property type="component" value="Unassembled WGS sequence"/>
</dbReference>
<organism evidence="1 2">
    <name type="scientific">Streptosporangium carneum</name>
    <dbReference type="NCBI Taxonomy" id="47481"/>
    <lineage>
        <taxon>Bacteria</taxon>
        <taxon>Bacillati</taxon>
        <taxon>Actinomycetota</taxon>
        <taxon>Actinomycetes</taxon>
        <taxon>Streptosporangiales</taxon>
        <taxon>Streptosporangiaceae</taxon>
        <taxon>Streptosporangium</taxon>
    </lineage>
</organism>
<evidence type="ECO:0000313" key="2">
    <source>
        <dbReference type="Proteomes" id="UP001143474"/>
    </source>
</evidence>
<reference evidence="1" key="2">
    <citation type="submission" date="2023-01" db="EMBL/GenBank/DDBJ databases">
        <authorList>
            <person name="Sun Q."/>
            <person name="Evtushenko L."/>
        </authorList>
    </citation>
    <scope>NUCLEOTIDE SEQUENCE</scope>
    <source>
        <strain evidence="1">VKM Ac-2007</strain>
    </source>
</reference>
<dbReference type="EMBL" id="BSEV01000002">
    <property type="protein sequence ID" value="GLK08205.1"/>
    <property type="molecule type" value="Genomic_DNA"/>
</dbReference>
<protein>
    <submittedName>
        <fullName evidence="1">Uncharacterized protein</fullName>
    </submittedName>
</protein>
<dbReference type="AlphaFoldDB" id="A0A9W6HXH5"/>
<sequence length="102" mass="11288">MRRLTPRERLVSGVPDGRRGLLLHRRNQWKPGKGDEEELSGLAATDGAGDAREIDVASPRESLSLRHVDKSNRSVTDGREVIHDILVGIFGNPSRRHFAPTA</sequence>
<reference evidence="1" key="1">
    <citation type="journal article" date="2014" name="Int. J. Syst. Evol. Microbiol.">
        <title>Complete genome sequence of Corynebacterium casei LMG S-19264T (=DSM 44701T), isolated from a smear-ripened cheese.</title>
        <authorList>
            <consortium name="US DOE Joint Genome Institute (JGI-PGF)"/>
            <person name="Walter F."/>
            <person name="Albersmeier A."/>
            <person name="Kalinowski J."/>
            <person name="Ruckert C."/>
        </authorList>
    </citation>
    <scope>NUCLEOTIDE SEQUENCE</scope>
    <source>
        <strain evidence="1">VKM Ac-2007</strain>
    </source>
</reference>
<proteinExistence type="predicted"/>
<evidence type="ECO:0000313" key="1">
    <source>
        <dbReference type="EMBL" id="GLK08205.1"/>
    </source>
</evidence>
<accession>A0A9W6HXH5</accession>
<keyword evidence="2" id="KW-1185">Reference proteome</keyword>
<gene>
    <name evidence="1" type="ORF">GCM10017600_16100</name>
</gene>
<name>A0A9W6HXH5_9ACTN</name>